<reference evidence="2" key="1">
    <citation type="journal article" date="2015" name="Nature">
        <title>Complex archaea that bridge the gap between prokaryotes and eukaryotes.</title>
        <authorList>
            <person name="Spang A."/>
            <person name="Saw J.H."/>
            <person name="Jorgensen S.L."/>
            <person name="Zaremba-Niedzwiedzka K."/>
            <person name="Martijn J."/>
            <person name="Lind A.E."/>
            <person name="van Eijk R."/>
            <person name="Schleper C."/>
            <person name="Guy L."/>
            <person name="Ettema T.J."/>
        </authorList>
    </citation>
    <scope>NUCLEOTIDE SEQUENCE</scope>
</reference>
<feature type="region of interest" description="Disordered" evidence="1">
    <location>
        <begin position="16"/>
        <end position="66"/>
    </location>
</feature>
<dbReference type="AlphaFoldDB" id="A0A0F9V543"/>
<name>A0A0F9V543_9ZZZZ</name>
<comment type="caution">
    <text evidence="2">The sequence shown here is derived from an EMBL/GenBank/DDBJ whole genome shotgun (WGS) entry which is preliminary data.</text>
</comment>
<accession>A0A0F9V543</accession>
<gene>
    <name evidence="2" type="ORF">LCGC14_0526330</name>
</gene>
<evidence type="ECO:0000313" key="2">
    <source>
        <dbReference type="EMBL" id="KKN61008.1"/>
    </source>
</evidence>
<feature type="compositionally biased region" description="Polar residues" evidence="1">
    <location>
        <begin position="26"/>
        <end position="35"/>
    </location>
</feature>
<protein>
    <submittedName>
        <fullName evidence="2">Uncharacterized protein</fullName>
    </submittedName>
</protein>
<evidence type="ECO:0000256" key="1">
    <source>
        <dbReference type="SAM" id="MobiDB-lite"/>
    </source>
</evidence>
<sequence length="122" mass="13946">MKKLFSLAEVFQKKIADEYGPDTERMPSTQRSPESFESGADTDRMPDVEEETPETKPKGWRPEPDPISVHLTAKNQSVLLEALSSLYNQAMQELEEPMKDPAFLNLTQEINIIIDKLQLPRE</sequence>
<dbReference type="EMBL" id="LAZR01000675">
    <property type="protein sequence ID" value="KKN61008.1"/>
    <property type="molecule type" value="Genomic_DNA"/>
</dbReference>
<organism evidence="2">
    <name type="scientific">marine sediment metagenome</name>
    <dbReference type="NCBI Taxonomy" id="412755"/>
    <lineage>
        <taxon>unclassified sequences</taxon>
        <taxon>metagenomes</taxon>
        <taxon>ecological metagenomes</taxon>
    </lineage>
</organism>
<feature type="compositionally biased region" description="Basic and acidic residues" evidence="1">
    <location>
        <begin position="16"/>
        <end position="25"/>
    </location>
</feature>
<feature type="compositionally biased region" description="Basic and acidic residues" evidence="1">
    <location>
        <begin position="41"/>
        <end position="64"/>
    </location>
</feature>
<proteinExistence type="predicted"/>